<dbReference type="OrthoDB" id="431717at2759"/>
<dbReference type="AlphaFoldDB" id="A0A814YAP0"/>
<name>A0A814YAP0_9BILA</name>
<sequence>MERSKLNSNHKDTTRNSSFESIAICLELSPLHHLLIEVLKSKQEDPYELSCHLLYELEHYQGGYATTRYYVTAVLHLGLQGWLAFDKEHTLCLLCQISSILTSLEENLSEDEYFELIQTIEQDFDVLLSQSEIFYLPLIAALFITGGECFEHRRRGEMSTKFI</sequence>
<evidence type="ECO:0000313" key="1">
    <source>
        <dbReference type="EMBL" id="CAF1226329.1"/>
    </source>
</evidence>
<accession>A0A814YAP0</accession>
<reference evidence="1" key="1">
    <citation type="submission" date="2021-02" db="EMBL/GenBank/DDBJ databases">
        <authorList>
            <person name="Nowell W R."/>
        </authorList>
    </citation>
    <scope>NUCLEOTIDE SEQUENCE</scope>
</reference>
<protein>
    <submittedName>
        <fullName evidence="1">Uncharacterized protein</fullName>
    </submittedName>
</protein>
<dbReference type="Proteomes" id="UP000663834">
    <property type="component" value="Unassembled WGS sequence"/>
</dbReference>
<proteinExistence type="predicted"/>
<organism evidence="1 2">
    <name type="scientific">Rotaria magnacalcarata</name>
    <dbReference type="NCBI Taxonomy" id="392030"/>
    <lineage>
        <taxon>Eukaryota</taxon>
        <taxon>Metazoa</taxon>
        <taxon>Spiralia</taxon>
        <taxon>Gnathifera</taxon>
        <taxon>Rotifera</taxon>
        <taxon>Eurotatoria</taxon>
        <taxon>Bdelloidea</taxon>
        <taxon>Philodinida</taxon>
        <taxon>Philodinidae</taxon>
        <taxon>Rotaria</taxon>
    </lineage>
</organism>
<dbReference type="EMBL" id="CAJNOW010000072">
    <property type="protein sequence ID" value="CAF1226329.1"/>
    <property type="molecule type" value="Genomic_DNA"/>
</dbReference>
<comment type="caution">
    <text evidence="1">The sequence shown here is derived from an EMBL/GenBank/DDBJ whole genome shotgun (WGS) entry which is preliminary data.</text>
</comment>
<gene>
    <name evidence="1" type="ORF">KQP761_LOCUS1068</name>
</gene>
<evidence type="ECO:0000313" key="2">
    <source>
        <dbReference type="Proteomes" id="UP000663834"/>
    </source>
</evidence>